<keyword evidence="3 9" id="KW-0808">Transferase</keyword>
<comment type="pathway">
    <text evidence="9">Bacterial outer membrane biogenesis; lipopolysaccharide biosynthesis.</text>
</comment>
<dbReference type="NCBIfam" id="NF005340">
    <property type="entry name" value="PRK06860.1"/>
    <property type="match status" value="1"/>
</dbReference>
<comment type="pathway">
    <text evidence="9">Glycolipid biosynthesis; KDO(2)-lipid A biosynthesis; KDO(2)-lipid A from CMP-3-deoxy-D-manno-octulosonate and lipid IV(A): step 3/4.</text>
</comment>
<evidence type="ECO:0000256" key="8">
    <source>
        <dbReference type="ARBA" id="ARBA00023315"/>
    </source>
</evidence>
<keyword evidence="6 9" id="KW-1133">Transmembrane helix</keyword>
<dbReference type="GO" id="GO:0005886">
    <property type="term" value="C:plasma membrane"/>
    <property type="evidence" value="ECO:0007669"/>
    <property type="project" value="UniProtKB-SubCell"/>
</dbReference>
<dbReference type="CDD" id="cd07984">
    <property type="entry name" value="LPLAT_LABLAT-like"/>
    <property type="match status" value="1"/>
</dbReference>
<dbReference type="InterPro" id="IPR011920">
    <property type="entry name" value="Lipid_A_LpxL_LpxP"/>
</dbReference>
<feature type="short sequence motif" description="HXXXXD motif" evidence="9">
    <location>
        <begin position="135"/>
        <end position="140"/>
    </location>
</feature>
<comment type="similarity">
    <text evidence="9">Belongs to the LpxL/LpxM/LpxP family.</text>
</comment>
<name>A0A1E5D2T0_9VIBR</name>
<accession>A0A1E5D2T0</accession>
<dbReference type="GO" id="GO:0009245">
    <property type="term" value="P:lipid A biosynthetic process"/>
    <property type="evidence" value="ECO:0007669"/>
    <property type="project" value="InterPro"/>
</dbReference>
<evidence type="ECO:0000256" key="4">
    <source>
        <dbReference type="ARBA" id="ARBA00022692"/>
    </source>
</evidence>
<comment type="subcellular location">
    <subcellularLocation>
        <location evidence="9">Cell inner membrane</location>
        <topology evidence="9">Single-pass membrane protein</topology>
    </subcellularLocation>
</comment>
<dbReference type="NCBIfam" id="TIGR02207">
    <property type="entry name" value="lipid_A_htrB"/>
    <property type="match status" value="1"/>
</dbReference>
<organism evidence="10 11">
    <name type="scientific">Vibrio genomosp. F6 str. FF-238</name>
    <dbReference type="NCBI Taxonomy" id="1191298"/>
    <lineage>
        <taxon>Bacteria</taxon>
        <taxon>Pseudomonadati</taxon>
        <taxon>Pseudomonadota</taxon>
        <taxon>Gammaproteobacteria</taxon>
        <taxon>Vibrionales</taxon>
        <taxon>Vibrionaceae</taxon>
        <taxon>Vibrio</taxon>
    </lineage>
</organism>
<dbReference type="PIRSF" id="PIRSF026649">
    <property type="entry name" value="MsbB"/>
    <property type="match status" value="1"/>
</dbReference>
<proteinExistence type="inferred from homology"/>
<dbReference type="EC" id="2.3.1.241" evidence="9"/>
<keyword evidence="2 9" id="KW-0997">Cell inner membrane</keyword>
<evidence type="ECO:0000313" key="11">
    <source>
        <dbReference type="Proteomes" id="UP000094165"/>
    </source>
</evidence>
<comment type="catalytic activity">
    <reaction evidence="9">
        <text>an alpha-Kdo-(2-&gt;4)-alpha-Kdo-(2-&gt;6)-lipid IVA + a fatty acyl-[ACP] = an alpha-Kdo-(2-&gt;4)-alpha-Kdo-(2-&gt;6)-(acyl)-lipid IVA + holo-[ACP]</text>
        <dbReference type="Rhea" id="RHEA:69396"/>
        <dbReference type="Rhea" id="RHEA-COMP:9685"/>
        <dbReference type="Rhea" id="RHEA-COMP:14125"/>
        <dbReference type="ChEBI" id="CHEBI:64479"/>
        <dbReference type="ChEBI" id="CHEBI:138651"/>
        <dbReference type="ChEBI" id="CHEBI:176429"/>
        <dbReference type="ChEBI" id="CHEBI:176430"/>
        <dbReference type="EC" id="2.3.1.241"/>
    </reaction>
</comment>
<dbReference type="Pfam" id="PF03279">
    <property type="entry name" value="Lip_A_acyltrans"/>
    <property type="match status" value="1"/>
</dbReference>
<evidence type="ECO:0000313" key="10">
    <source>
        <dbReference type="EMBL" id="OEE77791.1"/>
    </source>
</evidence>
<dbReference type="HAMAP" id="MF_01942">
    <property type="entry name" value="Lipid_A_LpxL_LpxP"/>
    <property type="match status" value="1"/>
</dbReference>
<keyword evidence="11" id="KW-1185">Reference proteome</keyword>
<dbReference type="GO" id="GO:0009103">
    <property type="term" value="P:lipopolysaccharide biosynthetic process"/>
    <property type="evidence" value="ECO:0007669"/>
    <property type="project" value="UniProtKB-UniRule"/>
</dbReference>
<protein>
    <recommendedName>
        <fullName evidence="9">Lipid A biosynthesis acyltransferase</fullName>
        <ecNumber evidence="9">2.3.1.241</ecNumber>
    </recommendedName>
    <alternativeName>
        <fullName evidence="9">Kdo(2)-lipid IV(A) acyltransferase</fullName>
    </alternativeName>
</protein>
<dbReference type="InterPro" id="IPR004960">
    <property type="entry name" value="LipA_acyltrans"/>
</dbReference>
<keyword evidence="1 9" id="KW-1003">Cell membrane</keyword>
<comment type="caution">
    <text evidence="10">The sequence shown here is derived from an EMBL/GenBank/DDBJ whole genome shotgun (WGS) entry which is preliminary data.</text>
</comment>
<keyword evidence="7 9" id="KW-0472">Membrane</keyword>
<evidence type="ECO:0000256" key="7">
    <source>
        <dbReference type="ARBA" id="ARBA00023136"/>
    </source>
</evidence>
<evidence type="ECO:0000256" key="5">
    <source>
        <dbReference type="ARBA" id="ARBA00022985"/>
    </source>
</evidence>
<dbReference type="AlphaFoldDB" id="A0A1E5D2T0"/>
<dbReference type="Proteomes" id="UP000094165">
    <property type="component" value="Unassembled WGS sequence"/>
</dbReference>
<dbReference type="UniPathway" id="UPA00360">
    <property type="reaction ID" value="UER00485"/>
</dbReference>
<sequence length="311" mass="35833">MKSYSAPKFTIKLLSPKYWGVWLGFGLLALTVTVLPYRLLKRLGFYIGSLTQKFAQKRVSIAEKNLSLAFPDMQKDQQKKILESNINNSGLAIIETGMAWFWPDWRVRNHVKLVNTEQMKQLESEKRGVLVVCVHALNLEMTARAFSLFAPGYGVYRPHNNPAYDFIQFWGRTRFGHQMVDRKDVKGMMKILRKGGRLWYLPDHDYGFKNSVFVPFFGVEQASTTMGTGVLVDATKCAVVTASSFRTDELYTLDIDEDISQLFPRRDTTGAAVVMNKAVEKVIMKGVDQWMWMHRRYKTMPDNKNNGSRYR</sequence>
<reference evidence="10 11" key="1">
    <citation type="journal article" date="2012" name="Science">
        <title>Ecological populations of bacteria act as socially cohesive units of antibiotic production and resistance.</title>
        <authorList>
            <person name="Cordero O.X."/>
            <person name="Wildschutte H."/>
            <person name="Kirkup B."/>
            <person name="Proehl S."/>
            <person name="Ngo L."/>
            <person name="Hussain F."/>
            <person name="Le Roux F."/>
            <person name="Mincer T."/>
            <person name="Polz M.F."/>
        </authorList>
    </citation>
    <scope>NUCLEOTIDE SEQUENCE [LARGE SCALE GENOMIC DNA]</scope>
    <source>
        <strain evidence="10 11">FF-238</strain>
    </source>
</reference>
<dbReference type="RefSeq" id="WP_017052398.1">
    <property type="nucleotide sequence ID" value="NZ_AJYW02000071.1"/>
</dbReference>
<evidence type="ECO:0000256" key="1">
    <source>
        <dbReference type="ARBA" id="ARBA00022475"/>
    </source>
</evidence>
<evidence type="ECO:0000256" key="9">
    <source>
        <dbReference type="HAMAP-Rule" id="MF_01942"/>
    </source>
</evidence>
<evidence type="ECO:0000256" key="6">
    <source>
        <dbReference type="ARBA" id="ARBA00022989"/>
    </source>
</evidence>
<dbReference type="GO" id="GO:0008913">
    <property type="term" value="F:Kdo2-lipid IVA acyltransferase activity"/>
    <property type="evidence" value="ECO:0007669"/>
    <property type="project" value="UniProtKB-EC"/>
</dbReference>
<keyword evidence="4 9" id="KW-0812">Transmembrane</keyword>
<feature type="transmembrane region" description="Helical" evidence="9">
    <location>
        <begin position="20"/>
        <end position="40"/>
    </location>
</feature>
<dbReference type="EMBL" id="AJYW02000071">
    <property type="protein sequence ID" value="OEE77791.1"/>
    <property type="molecule type" value="Genomic_DNA"/>
</dbReference>
<dbReference type="GO" id="GO:0036104">
    <property type="term" value="P:Kdo2-lipid A biosynthetic process"/>
    <property type="evidence" value="ECO:0007669"/>
    <property type="project" value="UniProtKB-UniRule"/>
</dbReference>
<dbReference type="PANTHER" id="PTHR30606:SF9">
    <property type="entry name" value="LIPID A BIOSYNTHESIS LAUROYLTRANSFERASE"/>
    <property type="match status" value="1"/>
</dbReference>
<comment type="function">
    <text evidence="9">Catalyzes the transfer of an acyl chain from an acyl-[acyl-carrier-protein] (ACP) to a Kdo(2)-lipid IV(A) to form a Kdo(2)-(acyl)-lipid IV(A).</text>
</comment>
<keyword evidence="8 9" id="KW-0012">Acyltransferase</keyword>
<dbReference type="UniPathway" id="UPA00030"/>
<gene>
    <name evidence="9" type="primary">lpxL</name>
    <name evidence="10" type="ORF">A130_03925</name>
</gene>
<evidence type="ECO:0000256" key="3">
    <source>
        <dbReference type="ARBA" id="ARBA00022679"/>
    </source>
</evidence>
<dbReference type="PANTHER" id="PTHR30606">
    <property type="entry name" value="LIPID A BIOSYNTHESIS LAUROYL ACYLTRANSFERASE"/>
    <property type="match status" value="1"/>
</dbReference>
<evidence type="ECO:0000256" key="2">
    <source>
        <dbReference type="ARBA" id="ARBA00022519"/>
    </source>
</evidence>
<keyword evidence="5 9" id="KW-0448">Lipopolysaccharide biosynthesis</keyword>